<evidence type="ECO:0000313" key="3">
    <source>
        <dbReference type="Proteomes" id="UP000243180"/>
    </source>
</evidence>
<keyword evidence="1" id="KW-1133">Transmembrane helix</keyword>
<gene>
    <name evidence="2" type="ORF">SCL_0591</name>
</gene>
<dbReference type="Pfam" id="PF04367">
    <property type="entry name" value="DUF502"/>
    <property type="match status" value="1"/>
</dbReference>
<sequence length="199" mass="22116">MKKITRTFLTGLAVTLPVVLTLYLLVWVTLTIERVLDKVLHLVLPEAVFVPGLGLVLGVVLIFFVGLLMRTWAARNIFAWTEKQMYRVPVVKTVYGALRDFTVFLSRPQKQGPQQVVLVRFGNTDLRVMGFVTRDDLAGLPPNMSEPGMILVYLPMSYQVGGYTVLVPRAAVQPLDMSFEEAMRFTLTAGLSVPAAKSS</sequence>
<accession>A0A1B4XDP5</accession>
<protein>
    <recommendedName>
        <fullName evidence="4">Transporter</fullName>
    </recommendedName>
</protein>
<dbReference type="Proteomes" id="UP000243180">
    <property type="component" value="Chromosome"/>
</dbReference>
<reference evidence="2 3" key="1">
    <citation type="submission" date="2015-05" db="EMBL/GenBank/DDBJ databases">
        <title>Complete genome sequence of a sulfur-oxidizing gammaproteobacterium strain HA5.</title>
        <authorList>
            <person name="Miura A."/>
            <person name="Kojima H."/>
            <person name="Fukui M."/>
        </authorList>
    </citation>
    <scope>NUCLEOTIDE SEQUENCE [LARGE SCALE GENOMIC DNA]</scope>
    <source>
        <strain evidence="2 3">HA5</strain>
    </source>
</reference>
<name>A0A1B4XDP5_9GAMM</name>
<dbReference type="KEGG" id="slim:SCL_0591"/>
<keyword evidence="1" id="KW-0812">Transmembrane</keyword>
<evidence type="ECO:0000256" key="1">
    <source>
        <dbReference type="SAM" id="Phobius"/>
    </source>
</evidence>
<organism evidence="2 3">
    <name type="scientific">Sulfuricaulis limicola</name>
    <dbReference type="NCBI Taxonomy" id="1620215"/>
    <lineage>
        <taxon>Bacteria</taxon>
        <taxon>Pseudomonadati</taxon>
        <taxon>Pseudomonadota</taxon>
        <taxon>Gammaproteobacteria</taxon>
        <taxon>Acidiferrobacterales</taxon>
        <taxon>Acidiferrobacteraceae</taxon>
        <taxon>Sulfuricaulis</taxon>
    </lineage>
</organism>
<dbReference type="RefSeq" id="WP_096359832.1">
    <property type="nucleotide sequence ID" value="NZ_AP014879.1"/>
</dbReference>
<dbReference type="PANTHER" id="PTHR31876:SF26">
    <property type="entry name" value="PROTEIN LIKE COV 2"/>
    <property type="match status" value="1"/>
</dbReference>
<dbReference type="InParanoid" id="A0A1B4XDP5"/>
<dbReference type="AlphaFoldDB" id="A0A1B4XDP5"/>
<evidence type="ECO:0008006" key="4">
    <source>
        <dbReference type="Google" id="ProtNLM"/>
    </source>
</evidence>
<dbReference type="EMBL" id="AP014879">
    <property type="protein sequence ID" value="BAV32913.1"/>
    <property type="molecule type" value="Genomic_DNA"/>
</dbReference>
<dbReference type="PANTHER" id="PTHR31876">
    <property type="entry name" value="COV-LIKE PROTEIN 1"/>
    <property type="match status" value="1"/>
</dbReference>
<evidence type="ECO:0000313" key="2">
    <source>
        <dbReference type="EMBL" id="BAV32913.1"/>
    </source>
</evidence>
<keyword evidence="1" id="KW-0472">Membrane</keyword>
<feature type="transmembrane region" description="Helical" evidence="1">
    <location>
        <begin position="48"/>
        <end position="69"/>
    </location>
</feature>
<dbReference type="OrthoDB" id="5636623at2"/>
<proteinExistence type="predicted"/>
<dbReference type="InterPro" id="IPR007462">
    <property type="entry name" value="COV1-like"/>
</dbReference>
<keyword evidence="3" id="KW-1185">Reference proteome</keyword>
<feature type="transmembrane region" description="Helical" evidence="1">
    <location>
        <begin position="7"/>
        <end position="28"/>
    </location>
</feature>